<keyword evidence="3" id="KW-0808">Transferase</keyword>
<dbReference type="Proteomes" id="UP000267003">
    <property type="component" value="Unassembled WGS sequence"/>
</dbReference>
<gene>
    <name evidence="3" type="ORF">D7W81_09895</name>
</gene>
<dbReference type="SUPFAM" id="SSF53335">
    <property type="entry name" value="S-adenosyl-L-methionine-dependent methyltransferases"/>
    <property type="match status" value="1"/>
</dbReference>
<dbReference type="InterPro" id="IPR029063">
    <property type="entry name" value="SAM-dependent_MTases_sf"/>
</dbReference>
<feature type="compositionally biased region" description="Basic and acidic residues" evidence="1">
    <location>
        <begin position="1"/>
        <end position="11"/>
    </location>
</feature>
<feature type="region of interest" description="Disordered" evidence="1">
    <location>
        <begin position="1"/>
        <end position="43"/>
    </location>
</feature>
<evidence type="ECO:0000313" key="4">
    <source>
        <dbReference type="Proteomes" id="UP000267003"/>
    </source>
</evidence>
<keyword evidence="4" id="KW-1185">Reference proteome</keyword>
<dbReference type="Gene3D" id="3.40.50.150">
    <property type="entry name" value="Vaccinia Virus protein VP39"/>
    <property type="match status" value="1"/>
</dbReference>
<dbReference type="GO" id="GO:0032259">
    <property type="term" value="P:methylation"/>
    <property type="evidence" value="ECO:0007669"/>
    <property type="project" value="UniProtKB-KW"/>
</dbReference>
<evidence type="ECO:0000259" key="2">
    <source>
        <dbReference type="Pfam" id="PF08241"/>
    </source>
</evidence>
<dbReference type="InterPro" id="IPR013216">
    <property type="entry name" value="Methyltransf_11"/>
</dbReference>
<reference evidence="4" key="1">
    <citation type="submission" date="2018-09" db="EMBL/GenBank/DDBJ databases">
        <authorList>
            <person name="Livingstone P.G."/>
            <person name="Whitworth D.E."/>
        </authorList>
    </citation>
    <scope>NUCLEOTIDE SEQUENCE [LARGE SCALE GENOMIC DNA]</scope>
    <source>
        <strain evidence="4">AB050A</strain>
    </source>
</reference>
<dbReference type="Pfam" id="PF08241">
    <property type="entry name" value="Methyltransf_11"/>
    <property type="match status" value="1"/>
</dbReference>
<proteinExistence type="predicted"/>
<dbReference type="AlphaFoldDB" id="A0A3A8R429"/>
<keyword evidence="3" id="KW-0489">Methyltransferase</keyword>
<protein>
    <submittedName>
        <fullName evidence="3">Class I SAM-dependent methyltransferase</fullName>
    </submittedName>
</protein>
<feature type="compositionally biased region" description="Polar residues" evidence="1">
    <location>
        <begin position="31"/>
        <end position="43"/>
    </location>
</feature>
<feature type="domain" description="Methyltransferase type 11" evidence="2">
    <location>
        <begin position="120"/>
        <end position="166"/>
    </location>
</feature>
<evidence type="ECO:0000256" key="1">
    <source>
        <dbReference type="SAM" id="MobiDB-lite"/>
    </source>
</evidence>
<evidence type="ECO:0000313" key="3">
    <source>
        <dbReference type="EMBL" id="RKH70104.1"/>
    </source>
</evidence>
<organism evidence="3 4">
    <name type="scientific">Corallococcus aberystwythensis</name>
    <dbReference type="NCBI Taxonomy" id="2316722"/>
    <lineage>
        <taxon>Bacteria</taxon>
        <taxon>Pseudomonadati</taxon>
        <taxon>Myxococcota</taxon>
        <taxon>Myxococcia</taxon>
        <taxon>Myxococcales</taxon>
        <taxon>Cystobacterineae</taxon>
        <taxon>Myxococcaceae</taxon>
        <taxon>Corallococcus</taxon>
    </lineage>
</organism>
<dbReference type="EMBL" id="RAWK01000046">
    <property type="protein sequence ID" value="RKH70104.1"/>
    <property type="molecule type" value="Genomic_DNA"/>
</dbReference>
<dbReference type="GO" id="GO:0008757">
    <property type="term" value="F:S-adenosylmethionine-dependent methyltransferase activity"/>
    <property type="evidence" value="ECO:0007669"/>
    <property type="project" value="InterPro"/>
</dbReference>
<name>A0A3A8R429_9BACT</name>
<accession>A0A3A8R429</accession>
<sequence length="265" mass="29568">MTEKWRLKRDPAPAPPLRHGSCSWSPPPKEQQPTMGMSSGSTQQRISHGVSSLLRRRRLAPLLAMIEAVHRRRGRVDIIDVGGTLAYWDILPPGFLAEHHVAITLVNLPGGPAPELGSGFSWVGADACDLSRFTDHQFDIVHSNSMIEHLGSWARMRQFAREARRLAPALFIQTPNFWFPVEPHLMTPGFHWLPSPLQAALLVRTGLGHLVRSPDIDDAMSKVEEFRLLDARMLSALFPEATLLRERLGPLTKSLIAVREGTAPR</sequence>
<comment type="caution">
    <text evidence="3">The sequence shown here is derived from an EMBL/GenBank/DDBJ whole genome shotgun (WGS) entry which is preliminary data.</text>
</comment>